<dbReference type="PANTHER" id="PTHR47331">
    <property type="entry name" value="PHD-TYPE DOMAIN-CONTAINING PROTEIN"/>
    <property type="match status" value="1"/>
</dbReference>
<reference evidence="2" key="1">
    <citation type="submission" date="2013-03" db="EMBL/GenBank/DDBJ databases">
        <title>The Genome Sequence of Anopheles dirus WRAIR2.</title>
        <authorList>
            <consortium name="The Broad Institute Genomics Platform"/>
            <person name="Neafsey D.E."/>
            <person name="Walton C."/>
            <person name="Walker B."/>
            <person name="Young S.K."/>
            <person name="Zeng Q."/>
            <person name="Gargeya S."/>
            <person name="Fitzgerald M."/>
            <person name="Haas B."/>
            <person name="Abouelleil A."/>
            <person name="Allen A.W."/>
            <person name="Alvarado L."/>
            <person name="Arachchi H.M."/>
            <person name="Berlin A.M."/>
            <person name="Chapman S.B."/>
            <person name="Gainer-Dewar J."/>
            <person name="Goldberg J."/>
            <person name="Griggs A."/>
            <person name="Gujja S."/>
            <person name="Hansen M."/>
            <person name="Howarth C."/>
            <person name="Imamovic A."/>
            <person name="Ireland A."/>
            <person name="Larimer J."/>
            <person name="McCowan C."/>
            <person name="Murphy C."/>
            <person name="Pearson M."/>
            <person name="Poon T.W."/>
            <person name="Priest M."/>
            <person name="Roberts A."/>
            <person name="Saif S."/>
            <person name="Shea T."/>
            <person name="Sisk P."/>
            <person name="Sykes S."/>
            <person name="Wortman J."/>
            <person name="Nusbaum C."/>
            <person name="Birren B."/>
        </authorList>
    </citation>
    <scope>NUCLEOTIDE SEQUENCE [LARGE SCALE GENOMIC DNA]</scope>
    <source>
        <strain evidence="2">WRAIR2</strain>
    </source>
</reference>
<dbReference type="STRING" id="7168.A0A182NPX8"/>
<protein>
    <recommendedName>
        <fullName evidence="3">Peptidase aspartic putative domain-containing protein</fullName>
    </recommendedName>
</protein>
<accession>A0A182NPX8</accession>
<name>A0A182NPX8_9DIPT</name>
<proteinExistence type="predicted"/>
<sequence length="178" mass="20707">MTWVRHTRYNCGRALSVFADFIDDIMPDASEVAQFNEEKEEKHKSYKRHTQTNVFAHSEVVDSMKTRACWKCKSEQHRYEHLRDLPMQDKCSKIPRMLIGLDQLHLFAPLESRIGQPDEPIGVRTKLGWTIYGPKPEKNSIEYAQLHPSRQILNENLHDAIRESYRIEETGISSAIVA</sequence>
<organism evidence="1 2">
    <name type="scientific">Anopheles dirus</name>
    <dbReference type="NCBI Taxonomy" id="7168"/>
    <lineage>
        <taxon>Eukaryota</taxon>
        <taxon>Metazoa</taxon>
        <taxon>Ecdysozoa</taxon>
        <taxon>Arthropoda</taxon>
        <taxon>Hexapoda</taxon>
        <taxon>Insecta</taxon>
        <taxon>Pterygota</taxon>
        <taxon>Neoptera</taxon>
        <taxon>Endopterygota</taxon>
        <taxon>Diptera</taxon>
        <taxon>Nematocera</taxon>
        <taxon>Culicoidea</taxon>
        <taxon>Culicidae</taxon>
        <taxon>Anophelinae</taxon>
        <taxon>Anopheles</taxon>
    </lineage>
</organism>
<keyword evidence="2" id="KW-1185">Reference proteome</keyword>
<dbReference type="AlphaFoldDB" id="A0A182NPX8"/>
<dbReference type="Proteomes" id="UP000075884">
    <property type="component" value="Unassembled WGS sequence"/>
</dbReference>
<evidence type="ECO:0000313" key="1">
    <source>
        <dbReference type="EnsemblMetazoa" id="ADIR009713-PA"/>
    </source>
</evidence>
<evidence type="ECO:0008006" key="3">
    <source>
        <dbReference type="Google" id="ProtNLM"/>
    </source>
</evidence>
<dbReference type="VEuPathDB" id="VectorBase:ADIR009713"/>
<dbReference type="PANTHER" id="PTHR47331:SF5">
    <property type="entry name" value="RIBONUCLEASE H"/>
    <property type="match status" value="1"/>
</dbReference>
<evidence type="ECO:0000313" key="2">
    <source>
        <dbReference type="Proteomes" id="UP000075884"/>
    </source>
</evidence>
<reference evidence="1" key="2">
    <citation type="submission" date="2020-05" db="UniProtKB">
        <authorList>
            <consortium name="EnsemblMetazoa"/>
        </authorList>
    </citation>
    <scope>IDENTIFICATION</scope>
    <source>
        <strain evidence="1">WRAIR2</strain>
    </source>
</reference>
<dbReference type="EnsemblMetazoa" id="ADIR009713-RA">
    <property type="protein sequence ID" value="ADIR009713-PA"/>
    <property type="gene ID" value="ADIR009713"/>
</dbReference>